<sequence length="82" mass="8775">KKAIKERDEARLLLPKTASDASPIGDFSPPAGAAVEFTEAIGVFVGVAARITPIYSRPLPKFKRDKDAATAAIDDPKHLVDM</sequence>
<evidence type="ECO:0000313" key="1">
    <source>
        <dbReference type="EMBL" id="KAL3525198.1"/>
    </source>
</evidence>
<reference evidence="1 2" key="1">
    <citation type="submission" date="2024-11" db="EMBL/GenBank/DDBJ databases">
        <title>A near-complete genome assembly of Cinchona calisaya.</title>
        <authorList>
            <person name="Lian D.C."/>
            <person name="Zhao X.W."/>
            <person name="Wei L."/>
        </authorList>
    </citation>
    <scope>NUCLEOTIDE SEQUENCE [LARGE SCALE GENOMIC DNA]</scope>
    <source>
        <tissue evidence="1">Nenye</tissue>
    </source>
</reference>
<accession>A0ABD3A664</accession>
<feature type="non-terminal residue" evidence="1">
    <location>
        <position position="1"/>
    </location>
</feature>
<gene>
    <name evidence="1" type="ORF">ACH5RR_013570</name>
</gene>
<dbReference type="AlphaFoldDB" id="A0ABD3A664"/>
<comment type="caution">
    <text evidence="1">The sequence shown here is derived from an EMBL/GenBank/DDBJ whole genome shotgun (WGS) entry which is preliminary data.</text>
</comment>
<dbReference type="EMBL" id="JBJUIK010000006">
    <property type="protein sequence ID" value="KAL3525198.1"/>
    <property type="molecule type" value="Genomic_DNA"/>
</dbReference>
<name>A0ABD3A664_9GENT</name>
<organism evidence="1 2">
    <name type="scientific">Cinchona calisaya</name>
    <dbReference type="NCBI Taxonomy" id="153742"/>
    <lineage>
        <taxon>Eukaryota</taxon>
        <taxon>Viridiplantae</taxon>
        <taxon>Streptophyta</taxon>
        <taxon>Embryophyta</taxon>
        <taxon>Tracheophyta</taxon>
        <taxon>Spermatophyta</taxon>
        <taxon>Magnoliopsida</taxon>
        <taxon>eudicotyledons</taxon>
        <taxon>Gunneridae</taxon>
        <taxon>Pentapetalae</taxon>
        <taxon>asterids</taxon>
        <taxon>lamiids</taxon>
        <taxon>Gentianales</taxon>
        <taxon>Rubiaceae</taxon>
        <taxon>Cinchonoideae</taxon>
        <taxon>Cinchoneae</taxon>
        <taxon>Cinchona</taxon>
    </lineage>
</organism>
<evidence type="ECO:0000313" key="2">
    <source>
        <dbReference type="Proteomes" id="UP001630127"/>
    </source>
</evidence>
<keyword evidence="2" id="KW-1185">Reference proteome</keyword>
<protein>
    <submittedName>
        <fullName evidence="1">Uncharacterized protein</fullName>
    </submittedName>
</protein>
<proteinExistence type="predicted"/>
<dbReference type="Proteomes" id="UP001630127">
    <property type="component" value="Unassembled WGS sequence"/>
</dbReference>